<protein>
    <submittedName>
        <fullName evidence="5">UbiD family decarboxylase</fullName>
    </submittedName>
</protein>
<dbReference type="InterPro" id="IPR002830">
    <property type="entry name" value="UbiD"/>
</dbReference>
<name>A0A932ZT40_UNCTE</name>
<feature type="non-terminal residue" evidence="5">
    <location>
        <position position="1"/>
    </location>
</feature>
<dbReference type="SUPFAM" id="SSF143968">
    <property type="entry name" value="UbiD C-terminal domain-like"/>
    <property type="match status" value="1"/>
</dbReference>
<dbReference type="Pfam" id="PF20696">
    <property type="entry name" value="UbiD_C"/>
    <property type="match status" value="1"/>
</dbReference>
<evidence type="ECO:0000313" key="6">
    <source>
        <dbReference type="Proteomes" id="UP000752292"/>
    </source>
</evidence>
<comment type="caution">
    <text evidence="5">The sequence shown here is derived from an EMBL/GenBank/DDBJ whole genome shotgun (WGS) entry which is preliminary data.</text>
</comment>
<gene>
    <name evidence="5" type="ORF">HY618_03950</name>
</gene>
<dbReference type="GO" id="GO:0016831">
    <property type="term" value="F:carboxy-lyase activity"/>
    <property type="evidence" value="ECO:0007669"/>
    <property type="project" value="InterPro"/>
</dbReference>
<dbReference type="Gene3D" id="3.40.1670.10">
    <property type="entry name" value="UbiD C-terminal domain-like"/>
    <property type="match status" value="1"/>
</dbReference>
<feature type="domain" description="3-octaprenyl-4-hydroxybenzoate carboxy-lyase-like C-terminal" evidence="4">
    <location>
        <begin position="291"/>
        <end position="413"/>
    </location>
</feature>
<proteinExistence type="inferred from homology"/>
<dbReference type="NCBIfam" id="TIGR00148">
    <property type="entry name" value="UbiD family decarboxylase"/>
    <property type="match status" value="1"/>
</dbReference>
<dbReference type="Pfam" id="PF20695">
    <property type="entry name" value="UbiD_N"/>
    <property type="match status" value="1"/>
</dbReference>
<organism evidence="5 6">
    <name type="scientific">Tectimicrobiota bacterium</name>
    <dbReference type="NCBI Taxonomy" id="2528274"/>
    <lineage>
        <taxon>Bacteria</taxon>
        <taxon>Pseudomonadati</taxon>
        <taxon>Nitrospinota/Tectimicrobiota group</taxon>
        <taxon>Candidatus Tectimicrobiota</taxon>
    </lineage>
</organism>
<dbReference type="FunFam" id="3.40.1670.10:FF:000003">
    <property type="entry name" value="Phenolic acid decarboxylase"/>
    <property type="match status" value="1"/>
</dbReference>
<evidence type="ECO:0000259" key="4">
    <source>
        <dbReference type="Pfam" id="PF20696"/>
    </source>
</evidence>
<evidence type="ECO:0000313" key="5">
    <source>
        <dbReference type="EMBL" id="MBI4251592.1"/>
    </source>
</evidence>
<dbReference type="SUPFAM" id="SSF50475">
    <property type="entry name" value="FMN-binding split barrel"/>
    <property type="match status" value="1"/>
</dbReference>
<feature type="domain" description="3-octaprenyl-4-hydroxybenzoate carboxy-lyase-like Rift-related" evidence="2">
    <location>
        <begin position="88"/>
        <end position="285"/>
    </location>
</feature>
<dbReference type="Proteomes" id="UP000752292">
    <property type="component" value="Unassembled WGS sequence"/>
</dbReference>
<comment type="similarity">
    <text evidence="1">Belongs to the UbiD family.</text>
</comment>
<dbReference type="InterPro" id="IPR049381">
    <property type="entry name" value="UbiD-like_C"/>
</dbReference>
<accession>A0A932ZT40</accession>
<feature type="domain" description="3-octaprenyl-4-hydroxybenzoate carboxy-lyase-like N-terminal" evidence="3">
    <location>
        <begin position="4"/>
        <end position="79"/>
    </location>
</feature>
<dbReference type="EMBL" id="JACQRX010000174">
    <property type="protein sequence ID" value="MBI4251592.1"/>
    <property type="molecule type" value="Genomic_DNA"/>
</dbReference>
<dbReference type="Pfam" id="PF01977">
    <property type="entry name" value="UbiD"/>
    <property type="match status" value="1"/>
</dbReference>
<dbReference type="GO" id="GO:0005737">
    <property type="term" value="C:cytoplasm"/>
    <property type="evidence" value="ECO:0007669"/>
    <property type="project" value="TreeGrafter"/>
</dbReference>
<reference evidence="5" key="1">
    <citation type="submission" date="2020-07" db="EMBL/GenBank/DDBJ databases">
        <title>Huge and variable diversity of episymbiotic CPR bacteria and DPANN archaea in groundwater ecosystems.</title>
        <authorList>
            <person name="He C.Y."/>
            <person name="Keren R."/>
            <person name="Whittaker M."/>
            <person name="Farag I.F."/>
            <person name="Doudna J."/>
            <person name="Cate J.H.D."/>
            <person name="Banfield J.F."/>
        </authorList>
    </citation>
    <scope>NUCLEOTIDE SEQUENCE</scope>
    <source>
        <strain evidence="5">NC_groundwater_1370_Ag_S-0.2um_69_93</strain>
    </source>
</reference>
<evidence type="ECO:0000259" key="2">
    <source>
        <dbReference type="Pfam" id="PF01977"/>
    </source>
</evidence>
<evidence type="ECO:0000259" key="3">
    <source>
        <dbReference type="Pfam" id="PF20695"/>
    </source>
</evidence>
<sequence>LEREAPDEVVRVRKPISSRYEISALLTHLERRKRFPLLIFEDVDGGKAPVVINVQGSRKLMGYALDCPPENLAPRFLERQVRPIRPVEVPEGPVQEVVEAGDAVDLTRLPMLTHYAVNAAPYLTASIIAARDPDTGVQNTAYIRMMLAGKRELRVFMAIGRHTWTLHNKLERRDQPLPIAVIIGVHPAFSLGSQAFTPADEDEYAVIGGVMGEPLRLVDAKTVPLKVPADAELIIEGLMLPHVRREEGPFGEFTGYAVERDLRQVVEVTAVTRRRGFYFQDVHAGYTEHRLMGAVPREAALLRAVRQTVPTVKSVCMPVSGNCRFHAYISIAKRTPAQAKNAICAAIASDMLLKHVIVVDEDIDVFDEEAVLWAVANRFQAGRDLVVIEGAQGSELDPSAGPFGVNDKMGLDATKPLSGFAQVLSVPEEVMSRIRVEDFLPGR</sequence>
<dbReference type="AlphaFoldDB" id="A0A932ZT40"/>
<dbReference type="PANTHER" id="PTHR30108:SF17">
    <property type="entry name" value="FERULIC ACID DECARBOXYLASE 1"/>
    <property type="match status" value="1"/>
</dbReference>
<evidence type="ECO:0000256" key="1">
    <source>
        <dbReference type="ARBA" id="ARBA00010021"/>
    </source>
</evidence>
<dbReference type="InterPro" id="IPR048304">
    <property type="entry name" value="UbiD_Rift_dom"/>
</dbReference>
<dbReference type="PANTHER" id="PTHR30108">
    <property type="entry name" value="3-OCTAPRENYL-4-HYDROXYBENZOATE CARBOXY-LYASE-RELATED"/>
    <property type="match status" value="1"/>
</dbReference>
<dbReference type="InterPro" id="IPR049383">
    <property type="entry name" value="UbiD-like_N"/>
</dbReference>